<dbReference type="Proteomes" id="UP000782880">
    <property type="component" value="Unassembled WGS sequence"/>
</dbReference>
<dbReference type="AlphaFoldDB" id="A0A921LPJ4"/>
<dbReference type="RefSeq" id="WP_193503345.1">
    <property type="nucleotide sequence ID" value="NZ_CAMFBA010000036.1"/>
</dbReference>
<accession>A0A921LPJ4</accession>
<evidence type="ECO:0000256" key="1">
    <source>
        <dbReference type="ARBA" id="ARBA00006226"/>
    </source>
</evidence>
<dbReference type="InterPro" id="IPR007712">
    <property type="entry name" value="RelE/ParE_toxin"/>
</dbReference>
<dbReference type="EMBL" id="DYVE01000264">
    <property type="protein sequence ID" value="HJG29019.1"/>
    <property type="molecule type" value="Genomic_DNA"/>
</dbReference>
<dbReference type="Gene3D" id="3.30.2310.20">
    <property type="entry name" value="RelE-like"/>
    <property type="match status" value="1"/>
</dbReference>
<keyword evidence="2" id="KW-1277">Toxin-antitoxin system</keyword>
<dbReference type="PANTHER" id="PTHR33755">
    <property type="entry name" value="TOXIN PARE1-RELATED"/>
    <property type="match status" value="1"/>
</dbReference>
<evidence type="ECO:0000256" key="2">
    <source>
        <dbReference type="ARBA" id="ARBA00022649"/>
    </source>
</evidence>
<dbReference type="InterPro" id="IPR051803">
    <property type="entry name" value="TA_system_RelE-like_toxin"/>
</dbReference>
<sequence>MAKVQISPLAQQDMLNIRQYIETELGNPVAARRTVERILKAVRQLEQFPLSGAPLQYNGVDTGYRYVTSGNYVAFYIGTHTTAQVVRVLYGRRDTIRILLGHSFQPEETEEDIE</sequence>
<gene>
    <name evidence="3" type="ORF">K8V20_10320</name>
</gene>
<comment type="caution">
    <text evidence="3">The sequence shown here is derived from an EMBL/GenBank/DDBJ whole genome shotgun (WGS) entry which is preliminary data.</text>
</comment>
<name>A0A921LPJ4_9FIRM</name>
<evidence type="ECO:0000313" key="3">
    <source>
        <dbReference type="EMBL" id="HJG29019.1"/>
    </source>
</evidence>
<evidence type="ECO:0000313" key="4">
    <source>
        <dbReference type="Proteomes" id="UP000782880"/>
    </source>
</evidence>
<organism evidence="3 4">
    <name type="scientific">Subdoligranulum variabile</name>
    <dbReference type="NCBI Taxonomy" id="214851"/>
    <lineage>
        <taxon>Bacteria</taxon>
        <taxon>Bacillati</taxon>
        <taxon>Bacillota</taxon>
        <taxon>Clostridia</taxon>
        <taxon>Eubacteriales</taxon>
        <taxon>Oscillospiraceae</taxon>
        <taxon>Subdoligranulum</taxon>
    </lineage>
</organism>
<comment type="similarity">
    <text evidence="1">Belongs to the RelE toxin family.</text>
</comment>
<reference evidence="3" key="1">
    <citation type="journal article" date="2021" name="PeerJ">
        <title>Extensive microbial diversity within the chicken gut microbiome revealed by metagenomics and culture.</title>
        <authorList>
            <person name="Gilroy R."/>
            <person name="Ravi A."/>
            <person name="Getino M."/>
            <person name="Pursley I."/>
            <person name="Horton D.L."/>
            <person name="Alikhan N.F."/>
            <person name="Baker D."/>
            <person name="Gharbi K."/>
            <person name="Hall N."/>
            <person name="Watson M."/>
            <person name="Adriaenssens E.M."/>
            <person name="Foster-Nyarko E."/>
            <person name="Jarju S."/>
            <person name="Secka A."/>
            <person name="Antonio M."/>
            <person name="Oren A."/>
            <person name="Chaudhuri R.R."/>
            <person name="La Ragione R."/>
            <person name="Hildebrand F."/>
            <person name="Pallen M.J."/>
        </authorList>
    </citation>
    <scope>NUCLEOTIDE SEQUENCE</scope>
    <source>
        <strain evidence="3">ChiBcec21-2208</strain>
    </source>
</reference>
<proteinExistence type="inferred from homology"/>
<reference evidence="3" key="2">
    <citation type="submission" date="2021-09" db="EMBL/GenBank/DDBJ databases">
        <authorList>
            <person name="Gilroy R."/>
        </authorList>
    </citation>
    <scope>NUCLEOTIDE SEQUENCE</scope>
    <source>
        <strain evidence="3">ChiBcec21-2208</strain>
    </source>
</reference>
<dbReference type="InterPro" id="IPR035093">
    <property type="entry name" value="RelE/ParE_toxin_dom_sf"/>
</dbReference>
<dbReference type="Pfam" id="PF05016">
    <property type="entry name" value="ParE_toxin"/>
    <property type="match status" value="1"/>
</dbReference>
<protein>
    <submittedName>
        <fullName evidence="3">Type II toxin-antitoxin system RelE/ParE family toxin</fullName>
    </submittedName>
</protein>